<dbReference type="eggNOG" id="COG1216">
    <property type="taxonomic scope" value="Bacteria"/>
</dbReference>
<dbReference type="STRING" id="643867.Ftrac_3362"/>
<dbReference type="Proteomes" id="UP000008720">
    <property type="component" value="Chromosome"/>
</dbReference>
<feature type="transmembrane region" description="Helical" evidence="1">
    <location>
        <begin position="369"/>
        <end position="386"/>
    </location>
</feature>
<evidence type="ECO:0008006" key="4">
    <source>
        <dbReference type="Google" id="ProtNLM"/>
    </source>
</evidence>
<proteinExistence type="predicted"/>
<feature type="transmembrane region" description="Helical" evidence="1">
    <location>
        <begin position="395"/>
        <end position="414"/>
    </location>
</feature>
<feature type="transmembrane region" description="Helical" evidence="1">
    <location>
        <begin position="142"/>
        <end position="164"/>
    </location>
</feature>
<feature type="transmembrane region" description="Helical" evidence="1">
    <location>
        <begin position="20"/>
        <end position="39"/>
    </location>
</feature>
<keyword evidence="1" id="KW-1133">Transmembrane helix</keyword>
<feature type="transmembrane region" description="Helical" evidence="1">
    <location>
        <begin position="216"/>
        <end position="236"/>
    </location>
</feature>
<evidence type="ECO:0000313" key="2">
    <source>
        <dbReference type="EMBL" id="ADR23336.1"/>
    </source>
</evidence>
<feature type="transmembrane region" description="Helical" evidence="1">
    <location>
        <begin position="339"/>
        <end position="357"/>
    </location>
</feature>
<sequence length="425" mass="49006">MALLVMSALLISISYFTFRFESVLILGQFVALFALYLYLAFQKKNFSLKEIITLGILFRLLLFLLTPNLSDDVYRFLWDGKLWWEGIDAYAFLPSEIAKEKILSPELFAQLNSPNYFSIYPPLNQLIFAVGAVFENTTLGVISIRLFIILAEVGTLILLPKVLLQYGKDPKSLLYYAFNPLVILELNGNLHFEAFVIFFLLWAIYEFEKNRFSKSALALGLAISFKLLPLILLASFFRKLNLKQYMKFILLACLVAAITFLPFLFSEALKGISTSTSLYFQNFEFNASLYYLVREIGFTIKGYNIIGTAGPLMGIIAFFGMIIFNILASSKMKLPERMLWTYMIYFMFATTVHPWYVLPILVLGILSDYKFPILWSFMVFFTYWGYSQTGYKEHLGVVTVEYISLVAFIVFELIERTKNNKKLYA</sequence>
<feature type="transmembrane region" description="Helical" evidence="1">
    <location>
        <begin position="51"/>
        <end position="69"/>
    </location>
</feature>
<dbReference type="AlphaFoldDB" id="E4TLQ7"/>
<evidence type="ECO:0000256" key="1">
    <source>
        <dbReference type="SAM" id="Phobius"/>
    </source>
</evidence>
<protein>
    <recommendedName>
        <fullName evidence="4">Mannosyltransferase</fullName>
    </recommendedName>
</protein>
<gene>
    <name evidence="2" type="ordered locus">Ftrac_3362</name>
</gene>
<feature type="transmembrane region" description="Helical" evidence="1">
    <location>
        <begin position="176"/>
        <end position="204"/>
    </location>
</feature>
<feature type="transmembrane region" description="Helical" evidence="1">
    <location>
        <begin position="248"/>
        <end position="265"/>
    </location>
</feature>
<evidence type="ECO:0000313" key="3">
    <source>
        <dbReference type="Proteomes" id="UP000008720"/>
    </source>
</evidence>
<keyword evidence="3" id="KW-1185">Reference proteome</keyword>
<keyword evidence="1" id="KW-0812">Transmembrane</keyword>
<dbReference type="HOGENOM" id="CLU_606589_0_0_10"/>
<dbReference type="EMBL" id="CP002349">
    <property type="protein sequence ID" value="ADR23336.1"/>
    <property type="molecule type" value="Genomic_DNA"/>
</dbReference>
<feature type="transmembrane region" description="Helical" evidence="1">
    <location>
        <begin position="305"/>
        <end position="327"/>
    </location>
</feature>
<dbReference type="KEGG" id="mtt:Ftrac_3362"/>
<dbReference type="Pfam" id="PF26314">
    <property type="entry name" value="MptA_B_family"/>
    <property type="match status" value="1"/>
</dbReference>
<accession>E4TLQ7</accession>
<keyword evidence="1" id="KW-0472">Membrane</keyword>
<name>E4TLQ7_MARTH</name>
<reference evidence="2 3" key="1">
    <citation type="journal article" date="2011" name="Stand. Genomic Sci.">
        <title>Complete genome sequence of Marivirga tractuosa type strain (H-43).</title>
        <authorList>
            <person name="Pagani I."/>
            <person name="Chertkov O."/>
            <person name="Lapidus A."/>
            <person name="Lucas S."/>
            <person name="Del Rio T.G."/>
            <person name="Tice H."/>
            <person name="Copeland A."/>
            <person name="Cheng J.F."/>
            <person name="Nolan M."/>
            <person name="Saunders E."/>
            <person name="Pitluck S."/>
            <person name="Held B."/>
            <person name="Goodwin L."/>
            <person name="Liolios K."/>
            <person name="Ovchinikova G."/>
            <person name="Ivanova N."/>
            <person name="Mavromatis K."/>
            <person name="Pati A."/>
            <person name="Chen A."/>
            <person name="Palaniappan K."/>
            <person name="Land M."/>
            <person name="Hauser L."/>
            <person name="Jeffries C.D."/>
            <person name="Detter J.C."/>
            <person name="Han C."/>
            <person name="Tapia R."/>
            <person name="Ngatchou-Djao O.D."/>
            <person name="Rohde M."/>
            <person name="Goker M."/>
            <person name="Spring S."/>
            <person name="Sikorski J."/>
            <person name="Woyke T."/>
            <person name="Bristow J."/>
            <person name="Eisen J.A."/>
            <person name="Markowitz V."/>
            <person name="Hugenholtz P."/>
            <person name="Klenk H.P."/>
            <person name="Kyrpides N.C."/>
        </authorList>
    </citation>
    <scope>NUCLEOTIDE SEQUENCE [LARGE SCALE GENOMIC DNA]</scope>
    <source>
        <strain evidence="3">ATCC 23168 / DSM 4126 / NBRC 15989 / NCIMB 1408 / VKM B-1430 / H-43</strain>
    </source>
</reference>
<organism evidence="2 3">
    <name type="scientific">Marivirga tractuosa (strain ATCC 23168 / DSM 4126 / NBRC 15989 / NCIMB 1408 / VKM B-1430 / H-43)</name>
    <name type="common">Microscilla tractuosa</name>
    <name type="synonym">Flexibacter tractuosus</name>
    <dbReference type="NCBI Taxonomy" id="643867"/>
    <lineage>
        <taxon>Bacteria</taxon>
        <taxon>Pseudomonadati</taxon>
        <taxon>Bacteroidota</taxon>
        <taxon>Cytophagia</taxon>
        <taxon>Cytophagales</taxon>
        <taxon>Marivirgaceae</taxon>
        <taxon>Marivirga</taxon>
    </lineage>
</organism>